<dbReference type="EMBL" id="JADJUC010000008">
    <property type="protein sequence ID" value="MBK8524294.1"/>
    <property type="molecule type" value="Genomic_DNA"/>
</dbReference>
<reference evidence="2" key="1">
    <citation type="submission" date="2020-10" db="EMBL/GenBank/DDBJ databases">
        <title>Connecting structure to function with the recovery of over 1000 high-quality activated sludge metagenome-assembled genomes encoding full-length rRNA genes using long-read sequencing.</title>
        <authorList>
            <person name="Singleton C.M."/>
            <person name="Petriglieri F."/>
            <person name="Kristensen J.M."/>
            <person name="Kirkegaard R.H."/>
            <person name="Michaelsen T.Y."/>
            <person name="Andersen M.H."/>
            <person name="Karst S.M."/>
            <person name="Dueholm M.S."/>
            <person name="Nielsen P.H."/>
            <person name="Albertsen M."/>
        </authorList>
    </citation>
    <scope>NUCLEOTIDE SEQUENCE</scope>
    <source>
        <strain evidence="2">Hirt_18-Q3-R61-65_BATAC.395</strain>
    </source>
</reference>
<gene>
    <name evidence="2" type="ORF">IPL58_09320</name>
</gene>
<proteinExistence type="predicted"/>
<dbReference type="InterPro" id="IPR036501">
    <property type="entry name" value="Inhibitor_vert_lysozyme_sf"/>
</dbReference>
<dbReference type="SUPFAM" id="SSF89872">
    <property type="entry name" value="Inhibitor of vertebrate lysozyme, Ivy"/>
    <property type="match status" value="1"/>
</dbReference>
<protein>
    <recommendedName>
        <fullName evidence="4">Inhibitor of vertebrate lysozyme</fullName>
    </recommendedName>
</protein>
<keyword evidence="1" id="KW-0732">Signal</keyword>
<dbReference type="AlphaFoldDB" id="A0A9D7PSY2"/>
<dbReference type="Gene3D" id="3.40.1420.10">
    <property type="entry name" value="Inhibitor of vertebrate lysozyme"/>
    <property type="match status" value="1"/>
</dbReference>
<accession>A0A9D7PSY2</accession>
<organism evidence="2 3">
    <name type="scientific">Candidatus Proximibacter danicus</name>
    <dbReference type="NCBI Taxonomy" id="2954365"/>
    <lineage>
        <taxon>Bacteria</taxon>
        <taxon>Pseudomonadati</taxon>
        <taxon>Pseudomonadota</taxon>
        <taxon>Betaproteobacteria</taxon>
        <taxon>Candidatus Proximibacter</taxon>
    </lineage>
</organism>
<name>A0A9D7PSY2_9PROT</name>
<evidence type="ECO:0000313" key="3">
    <source>
        <dbReference type="Proteomes" id="UP000886689"/>
    </source>
</evidence>
<dbReference type="Proteomes" id="UP000886689">
    <property type="component" value="Unassembled WGS sequence"/>
</dbReference>
<comment type="caution">
    <text evidence="2">The sequence shown here is derived from an EMBL/GenBank/DDBJ whole genome shotgun (WGS) entry which is preliminary data.</text>
</comment>
<feature type="signal peptide" evidence="1">
    <location>
        <begin position="1"/>
        <end position="21"/>
    </location>
</feature>
<feature type="chain" id="PRO_5039215243" description="Inhibitor of vertebrate lysozyme" evidence="1">
    <location>
        <begin position="22"/>
        <end position="164"/>
    </location>
</feature>
<dbReference type="Pfam" id="PF08816">
    <property type="entry name" value="Ivy"/>
    <property type="match status" value="1"/>
</dbReference>
<sequence>MKRFTLILSAALAMLAFNAHAAGLESFVGKNPANLLKKEKPFAKAYRATIKDQDLPVWTERLSVGHPAEAVTLGGQTLILMSACNPKSGCEDERFYILYEPADQSITGFFFLPPDMSAPGDHRMAASRWLGKTPAKERSDFLLNRALKDAMPETEQQPAVKAAN</sequence>
<evidence type="ECO:0000313" key="2">
    <source>
        <dbReference type="EMBL" id="MBK8524294.1"/>
    </source>
</evidence>
<evidence type="ECO:0008006" key="4">
    <source>
        <dbReference type="Google" id="ProtNLM"/>
    </source>
</evidence>
<evidence type="ECO:0000256" key="1">
    <source>
        <dbReference type="SAM" id="SignalP"/>
    </source>
</evidence>